<organism evidence="2">
    <name type="scientific">uncultured prokaryote</name>
    <dbReference type="NCBI Taxonomy" id="198431"/>
    <lineage>
        <taxon>unclassified sequences</taxon>
        <taxon>environmental samples</taxon>
    </lineage>
</organism>
<dbReference type="AlphaFoldDB" id="A0A0H5Q381"/>
<keyword evidence="2" id="KW-0614">Plasmid</keyword>
<dbReference type="Pfam" id="PF01446">
    <property type="entry name" value="Rep_1"/>
    <property type="match status" value="1"/>
</dbReference>
<keyword evidence="1" id="KW-0235">DNA replication</keyword>
<sequence length="378" mass="43717">MHFSTINLLRACNSCERIWQKKRTGKTGTFKKAILFAKQLLLFIFPIVKIKARPNIKTRGIIMFTIANTKTKIKWREKHLDNIEMASKMFSVGLEVRAARMYNCGAQIEVERCEHCGQVIFKKAKLCRDRLCPTCSWRLSIKRFAEMMAVFNSIFTEHSGLKATLLTLTVKNVPIGDLRITCNQMSEAWKRLSQSKAFRSKVKGYARSLEITINKKTTQAHPHLHILIVWGRDENCDDFREKMRKMWKRSTQINYDPVIDVRDAYANEEAESPAKIALEALKYAVKPKDFEEIPLKDFFEFAGQIKGLRFISYGGLISETRKELRFIDDDQPSEEIREIVIDDNACNHHWVKALAIWSNVKRDYVGVGLDGETDTDIN</sequence>
<evidence type="ECO:0000256" key="1">
    <source>
        <dbReference type="ARBA" id="ARBA00022705"/>
    </source>
</evidence>
<evidence type="ECO:0000313" key="2">
    <source>
        <dbReference type="EMBL" id="CRY95850.1"/>
    </source>
</evidence>
<protein>
    <recommendedName>
        <fullName evidence="3">Replication protein</fullName>
    </recommendedName>
</protein>
<proteinExistence type="predicted"/>
<evidence type="ECO:0008006" key="3">
    <source>
        <dbReference type="Google" id="ProtNLM"/>
    </source>
</evidence>
<name>A0A0H5Q381_9ZZZZ</name>
<reference evidence="2" key="1">
    <citation type="submission" date="2015-06" db="EMBL/GenBank/DDBJ databases">
        <authorList>
            <person name="Joergensen T."/>
        </authorList>
    </citation>
    <scope>NUCLEOTIDE SEQUENCE</scope>
    <source>
        <plasmid evidence="2">pRGFK0793</plasmid>
    </source>
</reference>
<dbReference type="GO" id="GO:0003677">
    <property type="term" value="F:DNA binding"/>
    <property type="evidence" value="ECO:0007669"/>
    <property type="project" value="InterPro"/>
</dbReference>
<accession>A0A0H5Q381</accession>
<reference evidence="2" key="2">
    <citation type="submission" date="2015-07" db="EMBL/GenBank/DDBJ databases">
        <title>Plasmids, circular viruses and viroids from rat gut.</title>
        <authorList>
            <person name="Jorgensen T.J."/>
            <person name="Hansen M.A."/>
            <person name="Xu Z."/>
            <person name="Tabak M.A."/>
            <person name="Sorensen S.J."/>
            <person name="Hansen L.H."/>
        </authorList>
    </citation>
    <scope>NUCLEOTIDE SEQUENCE</scope>
    <source>
        <plasmid evidence="2">pRGFK0793</plasmid>
    </source>
</reference>
<geneLocation type="plasmid" evidence="2">
    <name>pRGFK0793</name>
</geneLocation>
<dbReference type="InterPro" id="IPR000989">
    <property type="entry name" value="Rep"/>
</dbReference>
<dbReference type="EMBL" id="LN853401">
    <property type="protein sequence ID" value="CRY95850.1"/>
    <property type="molecule type" value="Genomic_DNA"/>
</dbReference>
<dbReference type="GO" id="GO:0006260">
    <property type="term" value="P:DNA replication"/>
    <property type="evidence" value="ECO:0007669"/>
    <property type="project" value="UniProtKB-KW"/>
</dbReference>